<keyword evidence="3 7" id="KW-0456">Lyase</keyword>
<dbReference type="RefSeq" id="WP_330486289.1">
    <property type="nucleotide sequence ID" value="NZ_JAZBJZ010000180.1"/>
</dbReference>
<dbReference type="PANTHER" id="PTHR10889:SF1">
    <property type="entry name" value="DEOXYRIBOSE-PHOSPHATE ALDOLASE"/>
    <property type="match status" value="1"/>
</dbReference>
<evidence type="ECO:0000256" key="1">
    <source>
        <dbReference type="ARBA" id="ARBA00010936"/>
    </source>
</evidence>
<evidence type="ECO:0000256" key="4">
    <source>
        <dbReference type="ARBA" id="ARBA00023270"/>
    </source>
</evidence>
<evidence type="ECO:0000256" key="2">
    <source>
        <dbReference type="ARBA" id="ARBA00022490"/>
    </source>
</evidence>
<comment type="subcellular location">
    <subcellularLocation>
        <location evidence="7">Cytoplasm</location>
    </subcellularLocation>
</comment>
<accession>A0AAW9Q5R6</accession>
<keyword evidence="2 7" id="KW-0963">Cytoplasm</keyword>
<dbReference type="NCBIfam" id="TIGR00126">
    <property type="entry name" value="deoC"/>
    <property type="match status" value="1"/>
</dbReference>
<dbReference type="HAMAP" id="MF_00114">
    <property type="entry name" value="DeoC_type1"/>
    <property type="match status" value="1"/>
</dbReference>
<comment type="caution">
    <text evidence="8">The sequence shown here is derived from an EMBL/GenBank/DDBJ whole genome shotgun (WGS) entry which is preliminary data.</text>
</comment>
<dbReference type="Pfam" id="PF01791">
    <property type="entry name" value="DeoC"/>
    <property type="match status" value="1"/>
</dbReference>
<name>A0AAW9Q5R6_9CYAN</name>
<evidence type="ECO:0000256" key="6">
    <source>
        <dbReference type="ARBA" id="ARBA00056337"/>
    </source>
</evidence>
<proteinExistence type="inferred from homology"/>
<comment type="pathway">
    <text evidence="7">Carbohydrate degradation; 2-deoxy-D-ribose 1-phosphate degradation; D-glyceraldehyde 3-phosphate and acetaldehyde from 2-deoxy-alpha-D-ribose 1-phosphate: step 2/2.</text>
</comment>
<comment type="catalytic activity">
    <reaction evidence="5 7">
        <text>2-deoxy-D-ribose 5-phosphate = D-glyceraldehyde 3-phosphate + acetaldehyde</text>
        <dbReference type="Rhea" id="RHEA:12821"/>
        <dbReference type="ChEBI" id="CHEBI:15343"/>
        <dbReference type="ChEBI" id="CHEBI:59776"/>
        <dbReference type="ChEBI" id="CHEBI:62877"/>
        <dbReference type="EC" id="4.1.2.4"/>
    </reaction>
</comment>
<dbReference type="FunFam" id="3.20.20.70:FF:000044">
    <property type="entry name" value="Deoxyribose-phosphate aldolase"/>
    <property type="match status" value="1"/>
</dbReference>
<feature type="active site" description="Proton donor/acceptor" evidence="7">
    <location>
        <position position="184"/>
    </location>
</feature>
<dbReference type="GO" id="GO:0009264">
    <property type="term" value="P:deoxyribonucleotide catabolic process"/>
    <property type="evidence" value="ECO:0007669"/>
    <property type="project" value="UniProtKB-UniRule"/>
</dbReference>
<dbReference type="SMART" id="SM01133">
    <property type="entry name" value="DeoC"/>
    <property type="match status" value="1"/>
</dbReference>
<keyword evidence="9" id="KW-1185">Reference proteome</keyword>
<evidence type="ECO:0000256" key="7">
    <source>
        <dbReference type="HAMAP-Rule" id="MF_00114"/>
    </source>
</evidence>
<evidence type="ECO:0000313" key="8">
    <source>
        <dbReference type="EMBL" id="MEE3719853.1"/>
    </source>
</evidence>
<dbReference type="PIRSF" id="PIRSF001357">
    <property type="entry name" value="DeoC"/>
    <property type="match status" value="1"/>
</dbReference>
<reference evidence="8" key="1">
    <citation type="submission" date="2024-01" db="EMBL/GenBank/DDBJ databases">
        <title>Bank of Algae and Cyanobacteria of the Azores (BACA) strain genomes.</title>
        <authorList>
            <person name="Luz R."/>
            <person name="Cordeiro R."/>
            <person name="Fonseca A."/>
            <person name="Goncalves V."/>
        </authorList>
    </citation>
    <scope>NUCLEOTIDE SEQUENCE</scope>
    <source>
        <strain evidence="8">BACA0141</strain>
    </source>
</reference>
<comment type="similarity">
    <text evidence="1 7">Belongs to the DeoC/FbaB aldolase family. DeoC type 1 subfamily.</text>
</comment>
<protein>
    <recommendedName>
        <fullName evidence="7">Deoxyribose-phosphate aldolase</fullName>
        <shortName evidence="7">DERA</shortName>
        <ecNumber evidence="7">4.1.2.4</ecNumber>
    </recommendedName>
    <alternativeName>
        <fullName evidence="7">2-deoxy-D-ribose 5-phosphate aldolase</fullName>
    </alternativeName>
    <alternativeName>
        <fullName evidence="7">Phosphodeoxyriboaldolase</fullName>
        <shortName evidence="7">Deoxyriboaldolase</shortName>
    </alternativeName>
</protein>
<feature type="active site" description="Proton donor/acceptor" evidence="7">
    <location>
        <position position="95"/>
    </location>
</feature>
<dbReference type="AlphaFoldDB" id="A0AAW9Q5R6"/>
<dbReference type="GO" id="GO:0006018">
    <property type="term" value="P:2-deoxyribose 1-phosphate catabolic process"/>
    <property type="evidence" value="ECO:0007669"/>
    <property type="project" value="UniProtKB-UniRule"/>
</dbReference>
<evidence type="ECO:0000256" key="3">
    <source>
        <dbReference type="ARBA" id="ARBA00023239"/>
    </source>
</evidence>
<dbReference type="GO" id="GO:0016052">
    <property type="term" value="P:carbohydrate catabolic process"/>
    <property type="evidence" value="ECO:0007669"/>
    <property type="project" value="TreeGrafter"/>
</dbReference>
<dbReference type="GO" id="GO:0004139">
    <property type="term" value="F:deoxyribose-phosphate aldolase activity"/>
    <property type="evidence" value="ECO:0007669"/>
    <property type="project" value="UniProtKB-UniRule"/>
</dbReference>
<comment type="function">
    <text evidence="6 7">Catalyzes a reversible aldol reaction between acetaldehyde and D-glyceraldehyde 3-phosphate to generate 2-deoxy-D-ribose 5-phosphate.</text>
</comment>
<dbReference type="CDD" id="cd00959">
    <property type="entry name" value="DeoC"/>
    <property type="match status" value="1"/>
</dbReference>
<dbReference type="Gene3D" id="3.20.20.70">
    <property type="entry name" value="Aldolase class I"/>
    <property type="match status" value="1"/>
</dbReference>
<organism evidence="8 9">
    <name type="scientific">Tumidithrix elongata BACA0141</name>
    <dbReference type="NCBI Taxonomy" id="2716417"/>
    <lineage>
        <taxon>Bacteria</taxon>
        <taxon>Bacillati</taxon>
        <taxon>Cyanobacteriota</taxon>
        <taxon>Cyanophyceae</taxon>
        <taxon>Pseudanabaenales</taxon>
        <taxon>Pseudanabaenaceae</taxon>
        <taxon>Tumidithrix</taxon>
        <taxon>Tumidithrix elongata</taxon>
    </lineage>
</organism>
<evidence type="ECO:0000256" key="5">
    <source>
        <dbReference type="ARBA" id="ARBA00048791"/>
    </source>
</evidence>
<dbReference type="EMBL" id="JAZBJZ010000180">
    <property type="protein sequence ID" value="MEE3719853.1"/>
    <property type="molecule type" value="Genomic_DNA"/>
</dbReference>
<dbReference type="InterPro" id="IPR028581">
    <property type="entry name" value="DeoC_typeI"/>
</dbReference>
<keyword evidence="4 7" id="KW-0704">Schiff base</keyword>
<dbReference type="EC" id="4.1.2.4" evidence="7"/>
<dbReference type="GO" id="GO:0005737">
    <property type="term" value="C:cytoplasm"/>
    <property type="evidence" value="ECO:0007669"/>
    <property type="project" value="UniProtKB-SubCell"/>
</dbReference>
<dbReference type="PANTHER" id="PTHR10889">
    <property type="entry name" value="DEOXYRIBOSE-PHOSPHATE ALDOLASE"/>
    <property type="match status" value="1"/>
</dbReference>
<dbReference type="InterPro" id="IPR013785">
    <property type="entry name" value="Aldolase_TIM"/>
</dbReference>
<feature type="active site" description="Schiff-base intermediate with acetaldehyde" evidence="7">
    <location>
        <position position="156"/>
    </location>
</feature>
<dbReference type="InterPro" id="IPR002915">
    <property type="entry name" value="DeoC/FbaB/LacD_aldolase"/>
</dbReference>
<dbReference type="InterPro" id="IPR011343">
    <property type="entry name" value="DeoC"/>
</dbReference>
<dbReference type="Proteomes" id="UP001333818">
    <property type="component" value="Unassembled WGS sequence"/>
</dbReference>
<sequence>MSSYSEIDPIPYIDHTVLDPTAGSDRIDQACDEADRYGFKSVCIYPCYVARAVERLHKKKPRVCTVIGFPSGGNTAATKLYEAQEAMELGAQELDVVINLSLLKSGQTDAMHREIAQICEATDLPVKAILEMGLLTVPEQQLAAEVCLDAGVAFLKTSTGWAGGATVEQVRLLKAIAGNRVGIKASGGIRSLAQAIALIEAGATRLGTSRGVDIIAEMKAGKGNS</sequence>
<dbReference type="SUPFAM" id="SSF51569">
    <property type="entry name" value="Aldolase"/>
    <property type="match status" value="1"/>
</dbReference>
<gene>
    <name evidence="7 8" type="primary">deoC</name>
    <name evidence="8" type="ORF">V2H45_24230</name>
</gene>
<evidence type="ECO:0000313" key="9">
    <source>
        <dbReference type="Proteomes" id="UP001333818"/>
    </source>
</evidence>